<dbReference type="EMBL" id="JACHNZ010000071">
    <property type="protein sequence ID" value="MBB4633931.1"/>
    <property type="molecule type" value="Genomic_DNA"/>
</dbReference>
<protein>
    <submittedName>
        <fullName evidence="2">Uncharacterized protein</fullName>
    </submittedName>
</protein>
<keyword evidence="3" id="KW-1185">Reference proteome</keyword>
<feature type="region of interest" description="Disordered" evidence="1">
    <location>
        <begin position="1"/>
        <end position="40"/>
    </location>
</feature>
<dbReference type="AlphaFoldDB" id="A0A7W7B4N7"/>
<evidence type="ECO:0000313" key="2">
    <source>
        <dbReference type="EMBL" id="MBB4633931.1"/>
    </source>
</evidence>
<reference evidence="2 3" key="1">
    <citation type="submission" date="2020-08" db="EMBL/GenBank/DDBJ databases">
        <title>Genomic Encyclopedia of Type Strains, Phase IV (KMG-IV): sequencing the most valuable type-strain genomes for metagenomic binning, comparative biology and taxonomic classification.</title>
        <authorList>
            <person name="Goeker M."/>
        </authorList>
    </citation>
    <scope>NUCLEOTIDE SEQUENCE [LARGE SCALE GENOMIC DNA]</scope>
    <source>
        <strain evidence="2 3">DSM 17328</strain>
    </source>
</reference>
<evidence type="ECO:0000256" key="1">
    <source>
        <dbReference type="SAM" id="MobiDB-lite"/>
    </source>
</evidence>
<feature type="compositionally biased region" description="Basic and acidic residues" evidence="1">
    <location>
        <begin position="8"/>
        <end position="21"/>
    </location>
</feature>
<dbReference type="Proteomes" id="UP000566324">
    <property type="component" value="Unassembled WGS sequence"/>
</dbReference>
<evidence type="ECO:0000313" key="3">
    <source>
        <dbReference type="Proteomes" id="UP000566324"/>
    </source>
</evidence>
<organism evidence="2 3">
    <name type="scientific">Sphingosinicella soli</name>
    <dbReference type="NCBI Taxonomy" id="333708"/>
    <lineage>
        <taxon>Bacteria</taxon>
        <taxon>Pseudomonadati</taxon>
        <taxon>Pseudomonadota</taxon>
        <taxon>Alphaproteobacteria</taxon>
        <taxon>Sphingomonadales</taxon>
        <taxon>Sphingosinicellaceae</taxon>
        <taxon>Sphingosinicella</taxon>
    </lineage>
</organism>
<dbReference type="RefSeq" id="WP_279380282.1">
    <property type="nucleotide sequence ID" value="NZ_JACHNZ010000071.1"/>
</dbReference>
<comment type="caution">
    <text evidence="2">The sequence shown here is derived from an EMBL/GenBank/DDBJ whole genome shotgun (WGS) entry which is preliminary data.</text>
</comment>
<name>A0A7W7B4N7_9SPHN</name>
<gene>
    <name evidence="2" type="ORF">GGQ98_003589</name>
</gene>
<accession>A0A7W7B4N7</accession>
<proteinExistence type="predicted"/>
<sequence length="40" mass="4336">MAKGQMKSNKEARKPKAEKPKKNNVSQPSNKPGGLVTLKS</sequence>